<dbReference type="Pfam" id="PF26001">
    <property type="entry name" value="Pex8"/>
    <property type="match status" value="1"/>
</dbReference>
<dbReference type="PANTHER" id="PTHR39214:SF1">
    <property type="entry name" value="MICROBODY (PEROXISOME) BIOGENESIS PROTEIN PEROXIN 8 (EUROFUNG)"/>
    <property type="match status" value="1"/>
</dbReference>
<sequence length="664" mass="73381">MVVDRRLDNVLRSLLQPGAANPNSAEGSRIYASAATVLATLTNPLNVSLLSTQILTAPAIWENPDGLRASLRTFGVFQSATLGKIETPGVILGVEDWMNAVVRGANRNVPRWKHLLLLGAILSADHERSHLPRATRNSLEDAFCRAVNLSLSANISHRDDGLEADVLSMVLSHAISSLSRRAKAQLNYHDLLPFVVKSIYYSKEGFQSGYFLPTIDHDIVEVDGKLSWPSRSNSFLILQERTARPLFVQMGSLARLTGQAIKETHEPKAVHALLDDLGKFSQTMQAQWKLNRLSTIPFVEEENMVDSECLKATMPVAWQMLKTVLFTTTIILQEMMARVIETPELCEPENGPSIASKTLNILRNFYFITSRINPAGFSSYNFVYYTSIDILTSLVSPASPFPEPIQSLVTSLSSSTPGTIPPTHSEQLLDLFFLNLLEHLVPHLPADYIESTVIPILSPYLQPSSNRSLHLHFESSHTAMLSVLASPHCAELATKTLPFYVGSIFTAFPSSLSARQFRIAYTTLIRECSPPQKIAALHPNMVDVLLELLKQRAVTASTEALSSEVDEGAVGLSERDVVVLAMVDSLPVMNVDVLERWLQVVGEMVASIADVAARARVRERFWDVLSGELDVSRAEVAVKWWGNGGREVVVEGGEQKMEKIRPRL</sequence>
<evidence type="ECO:0000313" key="1">
    <source>
        <dbReference type="EMBL" id="TGZ83164.1"/>
    </source>
</evidence>
<proteinExistence type="predicted"/>
<dbReference type="InParanoid" id="A0A4S2N2H1"/>
<name>A0A4S2N2H1_9PEZI</name>
<dbReference type="AlphaFoldDB" id="A0A4S2N2H1"/>
<dbReference type="EMBL" id="ML220114">
    <property type="protein sequence ID" value="TGZ83164.1"/>
    <property type="molecule type" value="Genomic_DNA"/>
</dbReference>
<dbReference type="STRING" id="341454.A0A4S2N2H1"/>
<dbReference type="OrthoDB" id="2357318at2759"/>
<reference evidence="1 2" key="1">
    <citation type="submission" date="2019-04" db="EMBL/GenBank/DDBJ databases">
        <title>Comparative genomics and transcriptomics to analyze fruiting body development in filamentous ascomycetes.</title>
        <authorList>
            <consortium name="DOE Joint Genome Institute"/>
            <person name="Lutkenhaus R."/>
            <person name="Traeger S."/>
            <person name="Breuer J."/>
            <person name="Kuo A."/>
            <person name="Lipzen A."/>
            <person name="Pangilinan J."/>
            <person name="Dilworth D."/>
            <person name="Sandor L."/>
            <person name="Poggeler S."/>
            <person name="Barry K."/>
            <person name="Grigoriev I.V."/>
            <person name="Nowrousian M."/>
        </authorList>
    </citation>
    <scope>NUCLEOTIDE SEQUENCE [LARGE SCALE GENOMIC DNA]</scope>
    <source>
        <strain evidence="1 2">CBS 389.68</strain>
    </source>
</reference>
<gene>
    <name evidence="1" type="ORF">EX30DRAFT_329197</name>
</gene>
<keyword evidence="2" id="KW-1185">Reference proteome</keyword>
<organism evidence="1 2">
    <name type="scientific">Ascodesmis nigricans</name>
    <dbReference type="NCBI Taxonomy" id="341454"/>
    <lineage>
        <taxon>Eukaryota</taxon>
        <taxon>Fungi</taxon>
        <taxon>Dikarya</taxon>
        <taxon>Ascomycota</taxon>
        <taxon>Pezizomycotina</taxon>
        <taxon>Pezizomycetes</taxon>
        <taxon>Pezizales</taxon>
        <taxon>Ascodesmidaceae</taxon>
        <taxon>Ascodesmis</taxon>
    </lineage>
</organism>
<accession>A0A4S2N2H1</accession>
<evidence type="ECO:0000313" key="2">
    <source>
        <dbReference type="Proteomes" id="UP000298138"/>
    </source>
</evidence>
<protein>
    <recommendedName>
        <fullName evidence="3">Peroxin 8</fullName>
    </recommendedName>
</protein>
<dbReference type="PANTHER" id="PTHR39214">
    <property type="entry name" value="MICROBODY (PEROXISOME) BIOGENESIS PROTEIN PEROXIN 8 (EUROFUNG)"/>
    <property type="match status" value="1"/>
</dbReference>
<evidence type="ECO:0008006" key="3">
    <source>
        <dbReference type="Google" id="ProtNLM"/>
    </source>
</evidence>
<dbReference type="InterPro" id="IPR055334">
    <property type="entry name" value="PEX8-like"/>
</dbReference>
<dbReference type="Proteomes" id="UP000298138">
    <property type="component" value="Unassembled WGS sequence"/>
</dbReference>